<name>A0A514LJ38_9BACI</name>
<accession>A0A514LJ38</accession>
<dbReference type="Proteomes" id="UP000319756">
    <property type="component" value="Chromosome"/>
</dbReference>
<feature type="signal peptide" evidence="1">
    <location>
        <begin position="1"/>
        <end position="18"/>
    </location>
</feature>
<dbReference type="AlphaFoldDB" id="A0A514LJ38"/>
<dbReference type="OrthoDB" id="1957331at2"/>
<reference evidence="3" key="1">
    <citation type="submission" date="2019-01" db="EMBL/GenBank/DDBJ databases">
        <title>Genomic analysis of Salicibibacter sp. NKC3-5.</title>
        <authorList>
            <person name="Oh Y.J."/>
        </authorList>
    </citation>
    <scope>NUCLEOTIDE SEQUENCE [LARGE SCALE GENOMIC DNA]</scope>
    <source>
        <strain evidence="3">NKC3-5</strain>
    </source>
</reference>
<protein>
    <recommendedName>
        <fullName evidence="4">LppX_LprAFG lipoprotein</fullName>
    </recommendedName>
</protein>
<proteinExistence type="predicted"/>
<dbReference type="Pfam" id="PF20316">
    <property type="entry name" value="DUF6612"/>
    <property type="match status" value="1"/>
</dbReference>
<dbReference type="EMBL" id="CP035485">
    <property type="protein sequence ID" value="QDI91847.1"/>
    <property type="molecule type" value="Genomic_DNA"/>
</dbReference>
<keyword evidence="3" id="KW-1185">Reference proteome</keyword>
<evidence type="ECO:0000313" key="2">
    <source>
        <dbReference type="EMBL" id="QDI91847.1"/>
    </source>
</evidence>
<keyword evidence="1" id="KW-0732">Signal</keyword>
<dbReference type="Gene3D" id="2.50.20.20">
    <property type="match status" value="1"/>
</dbReference>
<gene>
    <name evidence="2" type="ORF">EPH95_12215</name>
</gene>
<dbReference type="InterPro" id="IPR046720">
    <property type="entry name" value="DUF6612"/>
</dbReference>
<sequence>MKYKFGFFILLIIPILNACNDDENSEEMNIQNDNNDEQHHEITEEDNNLTAILEQSIETMSNLDSFAVTMTSKQEIAFDDETSRTESITETSVTYDPFAYHEETTIVTEDRDEEMNIESYFTDDGFYSYESSLDEWAKFPEELEGDIRELSAQQQDPERLLEILMAQMDDGTMAAEDGQGHYAITVEGDTEGLQEVSATLTDTMDGGMDMVLEDILSVADINDITYEILIDRESYAFQEFNTQIDMDFEAEEGQNVASRQTITTSYGSFNEIDEINVPDHVESAAEEIDFQLDLAEENS</sequence>
<evidence type="ECO:0008006" key="4">
    <source>
        <dbReference type="Google" id="ProtNLM"/>
    </source>
</evidence>
<feature type="chain" id="PRO_5039170342" description="LppX_LprAFG lipoprotein" evidence="1">
    <location>
        <begin position="19"/>
        <end position="299"/>
    </location>
</feature>
<evidence type="ECO:0000256" key="1">
    <source>
        <dbReference type="SAM" id="SignalP"/>
    </source>
</evidence>
<dbReference type="KEGG" id="sale:EPH95_12215"/>
<evidence type="ECO:0000313" key="3">
    <source>
        <dbReference type="Proteomes" id="UP000319756"/>
    </source>
</evidence>
<organism evidence="2 3">
    <name type="scientific">Salicibibacter halophilus</name>
    <dbReference type="NCBI Taxonomy" id="2502791"/>
    <lineage>
        <taxon>Bacteria</taxon>
        <taxon>Bacillati</taxon>
        <taxon>Bacillota</taxon>
        <taxon>Bacilli</taxon>
        <taxon>Bacillales</taxon>
        <taxon>Bacillaceae</taxon>
        <taxon>Salicibibacter</taxon>
    </lineage>
</organism>
<dbReference type="RefSeq" id="WP_142090374.1">
    <property type="nucleotide sequence ID" value="NZ_CP035485.1"/>
</dbReference>